<dbReference type="EMBL" id="MATO01000034">
    <property type="protein sequence ID" value="OCS90892.1"/>
    <property type="molecule type" value="Genomic_DNA"/>
</dbReference>
<evidence type="ECO:0000256" key="14">
    <source>
        <dbReference type="PIRSR" id="PIRSR000350-3"/>
    </source>
</evidence>
<evidence type="ECO:0000256" key="8">
    <source>
        <dbReference type="ARBA" id="ARBA00023002"/>
    </source>
</evidence>
<organism evidence="19 20">
    <name type="scientific">Caryophanon latum</name>
    <dbReference type="NCBI Taxonomy" id="33977"/>
    <lineage>
        <taxon>Bacteria</taxon>
        <taxon>Bacillati</taxon>
        <taxon>Bacillota</taxon>
        <taxon>Bacilli</taxon>
        <taxon>Bacillales</taxon>
        <taxon>Caryophanaceae</taxon>
        <taxon>Caryophanon</taxon>
    </lineage>
</organism>
<dbReference type="InterPro" id="IPR012999">
    <property type="entry name" value="Pyr_OxRdtase_I_AS"/>
</dbReference>
<feature type="domain" description="Pyridine nucleotide-disulphide oxidoreductase dimerisation" evidence="17">
    <location>
        <begin position="353"/>
        <end position="463"/>
    </location>
</feature>
<feature type="binding site" evidence="14">
    <location>
        <position position="114"/>
    </location>
    <ligand>
        <name>FAD</name>
        <dbReference type="ChEBI" id="CHEBI:57692"/>
    </ligand>
</feature>
<dbReference type="PROSITE" id="PS00076">
    <property type="entry name" value="PYRIDINE_REDOX_1"/>
    <property type="match status" value="1"/>
</dbReference>
<dbReference type="InterPro" id="IPR050151">
    <property type="entry name" value="Class-I_Pyr_Nuc-Dis_Oxidored"/>
</dbReference>
<evidence type="ECO:0000256" key="3">
    <source>
        <dbReference type="ARBA" id="ARBA00012608"/>
    </source>
</evidence>
<dbReference type="Gene3D" id="3.30.390.30">
    <property type="match status" value="1"/>
</dbReference>
<keyword evidence="7 14" id="KW-0274">FAD</keyword>
<feature type="binding site" evidence="14">
    <location>
        <position position="277"/>
    </location>
    <ligand>
        <name>NAD(+)</name>
        <dbReference type="ChEBI" id="CHEBI:57540"/>
    </ligand>
</feature>
<feature type="domain" description="FAD/NAD(P)-binding" evidence="18">
    <location>
        <begin position="6"/>
        <end position="333"/>
    </location>
</feature>
<evidence type="ECO:0000259" key="17">
    <source>
        <dbReference type="Pfam" id="PF02852"/>
    </source>
</evidence>
<keyword evidence="10" id="KW-1015">Disulfide bond</keyword>
<comment type="similarity">
    <text evidence="2 16">Belongs to the class-I pyridine nucleotide-disulfide oxidoreductase family.</text>
</comment>
<name>A0A1C0YUS0_9BACL</name>
<dbReference type="PANTHER" id="PTHR22912">
    <property type="entry name" value="DISULFIDE OXIDOREDUCTASE"/>
    <property type="match status" value="1"/>
</dbReference>
<dbReference type="Pfam" id="PF02852">
    <property type="entry name" value="Pyr_redox_dim"/>
    <property type="match status" value="1"/>
</dbReference>
<dbReference type="InterPro" id="IPR036188">
    <property type="entry name" value="FAD/NAD-bd_sf"/>
</dbReference>
<keyword evidence="20" id="KW-1185">Reference proteome</keyword>
<evidence type="ECO:0000313" key="20">
    <source>
        <dbReference type="Proteomes" id="UP000093482"/>
    </source>
</evidence>
<evidence type="ECO:0000256" key="11">
    <source>
        <dbReference type="ARBA" id="ARBA00023284"/>
    </source>
</evidence>
<keyword evidence="6 16" id="KW-0285">Flavoprotein</keyword>
<dbReference type="GO" id="GO:0006103">
    <property type="term" value="P:2-oxoglutarate metabolic process"/>
    <property type="evidence" value="ECO:0007669"/>
    <property type="project" value="TreeGrafter"/>
</dbReference>
<keyword evidence="11 16" id="KW-0676">Redox-active center</keyword>
<keyword evidence="9 14" id="KW-0520">NAD</keyword>
<sequence>MAQHVDVVVLGGGPGGYSAAIRAAQLGLSVALVEAQHIGGTCLHRGCIPTKSYLETATRLRIANDNEQFGIETSKATVRFEQVVARKDAIVKQLQNGIEQLLKKGKVQHFEGYGRILGPSIFSPMSGTISVERSDGSENDMIIPQHIIVATGSKPKEMKALPFDGEHILSSDHLVTMAELPQSIIIVGGGVIGVEWASIFVDLGVDVTIVEHAPQLLPQADRDVAKAVMEQLTRRGVMIYTNAALTEAQVDDRVTATIQLNDDRLTLTAQKLVVAIGRSPNTDDIGLQNTEIERDDAGFIAVDAHYKTNESHMYAIGDCIATPQLAHVAIREGMLAAEHIAGEKTYALEAAHIPSCIYSYPEVAYIGMTEQQARAKYADDVAVAKIPLSAVGKAHIHGETTGFMKIIEQPSTSNVLGIHIVGAHATELIAHGSLAMVMDASVDELSLAVMAHPTISEGLGEAALRLRQRAIHF</sequence>
<keyword evidence="5" id="KW-0963">Cytoplasm</keyword>
<keyword evidence="8 16" id="KW-0560">Oxidoreductase</keyword>
<dbReference type="FunFam" id="3.30.390.30:FF:000001">
    <property type="entry name" value="Dihydrolipoyl dehydrogenase"/>
    <property type="match status" value="1"/>
</dbReference>
<feature type="binding site" evidence="14">
    <location>
        <position position="51"/>
    </location>
    <ligand>
        <name>FAD</name>
        <dbReference type="ChEBI" id="CHEBI:57692"/>
    </ligand>
</feature>
<comment type="caution">
    <text evidence="19">The sequence shown here is derived from an EMBL/GenBank/DDBJ whole genome shotgun (WGS) entry which is preliminary data.</text>
</comment>
<dbReference type="SUPFAM" id="SSF51905">
    <property type="entry name" value="FAD/NAD(P)-binding domain"/>
    <property type="match status" value="1"/>
</dbReference>
<dbReference type="InterPro" id="IPR006258">
    <property type="entry name" value="Lipoamide_DH"/>
</dbReference>
<evidence type="ECO:0000256" key="13">
    <source>
        <dbReference type="PIRSR" id="PIRSR000350-2"/>
    </source>
</evidence>
<dbReference type="GO" id="GO:0050660">
    <property type="term" value="F:flavin adenine dinucleotide binding"/>
    <property type="evidence" value="ECO:0007669"/>
    <property type="project" value="InterPro"/>
</dbReference>
<dbReference type="OrthoDB" id="9800167at2"/>
<evidence type="ECO:0000256" key="16">
    <source>
        <dbReference type="RuleBase" id="RU003692"/>
    </source>
</evidence>
<dbReference type="Pfam" id="PF07992">
    <property type="entry name" value="Pyr_redox_2"/>
    <property type="match status" value="1"/>
</dbReference>
<evidence type="ECO:0000256" key="15">
    <source>
        <dbReference type="PIRSR" id="PIRSR000350-4"/>
    </source>
</evidence>
<dbReference type="InterPro" id="IPR004099">
    <property type="entry name" value="Pyr_nucl-diS_OxRdtase_dimer"/>
</dbReference>
<feature type="binding site" evidence="14">
    <location>
        <begin position="188"/>
        <end position="195"/>
    </location>
    <ligand>
        <name>NAD(+)</name>
        <dbReference type="ChEBI" id="CHEBI:57540"/>
    </ligand>
</feature>
<dbReference type="InterPro" id="IPR023753">
    <property type="entry name" value="FAD/NAD-binding_dom"/>
</dbReference>
<evidence type="ECO:0000256" key="1">
    <source>
        <dbReference type="ARBA" id="ARBA00004496"/>
    </source>
</evidence>
<dbReference type="GO" id="GO:0004148">
    <property type="term" value="F:dihydrolipoyl dehydrogenase (NADH) activity"/>
    <property type="evidence" value="ECO:0007669"/>
    <property type="project" value="UniProtKB-EC"/>
</dbReference>
<dbReference type="PIRSF" id="PIRSF000350">
    <property type="entry name" value="Mercury_reductase_MerA"/>
    <property type="match status" value="1"/>
</dbReference>
<feature type="binding site" evidence="14">
    <location>
        <position position="211"/>
    </location>
    <ligand>
        <name>NAD(+)</name>
        <dbReference type="ChEBI" id="CHEBI:57540"/>
    </ligand>
</feature>
<dbReference type="AlphaFoldDB" id="A0A1C0YUS0"/>
<dbReference type="InterPro" id="IPR016156">
    <property type="entry name" value="FAD/NAD-linked_Rdtase_dimer_sf"/>
</dbReference>
<dbReference type="RefSeq" id="WP_066464399.1">
    <property type="nucleotide sequence ID" value="NZ_MATO01000034.1"/>
</dbReference>
<reference evidence="19 20" key="1">
    <citation type="submission" date="2016-07" db="EMBL/GenBank/DDBJ databases">
        <title>Caryophanon latum genome sequencing.</title>
        <authorList>
            <person name="Verma A."/>
            <person name="Pal Y."/>
            <person name="Krishnamurthi S."/>
        </authorList>
    </citation>
    <scope>NUCLEOTIDE SEQUENCE [LARGE SCALE GENOMIC DNA]</scope>
    <source>
        <strain evidence="19 20">DSM 14151</strain>
    </source>
</reference>
<feature type="active site" description="Proton acceptor" evidence="13">
    <location>
        <position position="452"/>
    </location>
</feature>
<dbReference type="SUPFAM" id="SSF55424">
    <property type="entry name" value="FAD/NAD-linked reductases, dimerisation (C-terminal) domain"/>
    <property type="match status" value="1"/>
</dbReference>
<evidence type="ECO:0000256" key="2">
    <source>
        <dbReference type="ARBA" id="ARBA00007532"/>
    </source>
</evidence>
<evidence type="ECO:0000256" key="5">
    <source>
        <dbReference type="ARBA" id="ARBA00022490"/>
    </source>
</evidence>
<evidence type="ECO:0000256" key="6">
    <source>
        <dbReference type="ARBA" id="ARBA00022630"/>
    </source>
</evidence>
<comment type="subcellular location">
    <subcellularLocation>
        <location evidence="1">Cytoplasm</location>
    </subcellularLocation>
</comment>
<dbReference type="Gene3D" id="3.50.50.60">
    <property type="entry name" value="FAD/NAD(P)-binding domain"/>
    <property type="match status" value="2"/>
</dbReference>
<feature type="binding site" evidence="14">
    <location>
        <position position="318"/>
    </location>
    <ligand>
        <name>FAD</name>
        <dbReference type="ChEBI" id="CHEBI:57692"/>
    </ligand>
</feature>
<keyword evidence="14" id="KW-0547">Nucleotide-binding</keyword>
<dbReference type="NCBIfam" id="TIGR01350">
    <property type="entry name" value="lipoamide_DH"/>
    <property type="match status" value="1"/>
</dbReference>
<comment type="cofactor">
    <cofactor evidence="14 16">
        <name>FAD</name>
        <dbReference type="ChEBI" id="CHEBI:57692"/>
    </cofactor>
    <text evidence="14 16">Binds 1 FAD per subunit.</text>
</comment>
<dbReference type="PRINTS" id="PR00411">
    <property type="entry name" value="PNDRDTASEI"/>
</dbReference>
<dbReference type="InterPro" id="IPR001100">
    <property type="entry name" value="Pyr_nuc-diS_OxRdtase"/>
</dbReference>
<comment type="miscellaneous">
    <text evidence="16">The active site is a redox-active disulfide bond.</text>
</comment>
<evidence type="ECO:0000256" key="7">
    <source>
        <dbReference type="ARBA" id="ARBA00022827"/>
    </source>
</evidence>
<protein>
    <recommendedName>
        <fullName evidence="4 16">Dihydrolipoyl dehydrogenase</fullName>
        <ecNumber evidence="3 16">1.8.1.4</ecNumber>
    </recommendedName>
</protein>
<feature type="disulfide bond" description="Redox-active" evidence="15">
    <location>
        <begin position="42"/>
        <end position="47"/>
    </location>
</feature>
<dbReference type="PRINTS" id="PR00368">
    <property type="entry name" value="FADPNR"/>
</dbReference>
<gene>
    <name evidence="19" type="ORF">A6K76_02235</name>
</gene>
<proteinExistence type="inferred from homology"/>
<evidence type="ECO:0000256" key="12">
    <source>
        <dbReference type="ARBA" id="ARBA00049187"/>
    </source>
</evidence>
<dbReference type="GO" id="GO:0005737">
    <property type="term" value="C:cytoplasm"/>
    <property type="evidence" value="ECO:0007669"/>
    <property type="project" value="UniProtKB-SubCell"/>
</dbReference>
<feature type="binding site" evidence="14">
    <location>
        <begin position="151"/>
        <end position="153"/>
    </location>
    <ligand>
        <name>FAD</name>
        <dbReference type="ChEBI" id="CHEBI:57692"/>
    </ligand>
</feature>
<evidence type="ECO:0000256" key="4">
    <source>
        <dbReference type="ARBA" id="ARBA00016961"/>
    </source>
</evidence>
<evidence type="ECO:0000256" key="9">
    <source>
        <dbReference type="ARBA" id="ARBA00023027"/>
    </source>
</evidence>
<evidence type="ECO:0000313" key="19">
    <source>
        <dbReference type="EMBL" id="OCS90892.1"/>
    </source>
</evidence>
<comment type="catalytic activity">
    <reaction evidence="12 16">
        <text>N(6)-[(R)-dihydrolipoyl]-L-lysyl-[protein] + NAD(+) = N(6)-[(R)-lipoyl]-L-lysyl-[protein] + NADH + H(+)</text>
        <dbReference type="Rhea" id="RHEA:15045"/>
        <dbReference type="Rhea" id="RHEA-COMP:10474"/>
        <dbReference type="Rhea" id="RHEA-COMP:10475"/>
        <dbReference type="ChEBI" id="CHEBI:15378"/>
        <dbReference type="ChEBI" id="CHEBI:57540"/>
        <dbReference type="ChEBI" id="CHEBI:57945"/>
        <dbReference type="ChEBI" id="CHEBI:83099"/>
        <dbReference type="ChEBI" id="CHEBI:83100"/>
        <dbReference type="EC" id="1.8.1.4"/>
    </reaction>
</comment>
<dbReference type="EC" id="1.8.1.4" evidence="3 16"/>
<accession>A0A1C0YUS0</accession>
<dbReference type="Proteomes" id="UP000093482">
    <property type="component" value="Unassembled WGS sequence"/>
</dbReference>
<evidence type="ECO:0000256" key="10">
    <source>
        <dbReference type="ARBA" id="ARBA00023157"/>
    </source>
</evidence>
<dbReference type="PANTHER" id="PTHR22912:SF217">
    <property type="entry name" value="DIHYDROLIPOYL DEHYDROGENASE"/>
    <property type="match status" value="1"/>
</dbReference>
<evidence type="ECO:0000259" key="18">
    <source>
        <dbReference type="Pfam" id="PF07992"/>
    </source>
</evidence>